<dbReference type="AlphaFoldDB" id="A0A0V0QK70"/>
<protein>
    <submittedName>
        <fullName evidence="1">Uncharacterized protein</fullName>
    </submittedName>
</protein>
<comment type="caution">
    <text evidence="1">The sequence shown here is derived from an EMBL/GenBank/DDBJ whole genome shotgun (WGS) entry which is preliminary data.</text>
</comment>
<keyword evidence="2" id="KW-1185">Reference proteome</keyword>
<dbReference type="EMBL" id="LDAU01000154">
    <property type="protein sequence ID" value="KRX02506.1"/>
    <property type="molecule type" value="Genomic_DNA"/>
</dbReference>
<sequence length="178" mass="21506">MLYSQTNIKKETYNSGQNSNSYIQFILDNHKKNHFHELFTDFQEKLNQSIKNEELPQDESKYDMNDSNQVNSNDSSQQIGYYIVKELKEEKVKEKDQEIYCTRENIYKDEKQQAEVNYICVNKECGICKQSNYFYCNFCKSRLDKEHRKKNNQELNNSLMRFSRNQMTIFSQFYILLQ</sequence>
<reference evidence="1 2" key="1">
    <citation type="journal article" date="2015" name="Sci. Rep.">
        <title>Genome of the facultative scuticociliatosis pathogen Pseudocohnilembus persalinus provides insight into its virulence through horizontal gene transfer.</title>
        <authorList>
            <person name="Xiong J."/>
            <person name="Wang G."/>
            <person name="Cheng J."/>
            <person name="Tian M."/>
            <person name="Pan X."/>
            <person name="Warren A."/>
            <person name="Jiang C."/>
            <person name="Yuan D."/>
            <person name="Miao W."/>
        </authorList>
    </citation>
    <scope>NUCLEOTIDE SEQUENCE [LARGE SCALE GENOMIC DNA]</scope>
    <source>
        <strain evidence="1">36N120E</strain>
    </source>
</reference>
<organism evidence="1 2">
    <name type="scientific">Pseudocohnilembus persalinus</name>
    <name type="common">Ciliate</name>
    <dbReference type="NCBI Taxonomy" id="266149"/>
    <lineage>
        <taxon>Eukaryota</taxon>
        <taxon>Sar</taxon>
        <taxon>Alveolata</taxon>
        <taxon>Ciliophora</taxon>
        <taxon>Intramacronucleata</taxon>
        <taxon>Oligohymenophorea</taxon>
        <taxon>Scuticociliatia</taxon>
        <taxon>Philasterida</taxon>
        <taxon>Pseudocohnilembidae</taxon>
        <taxon>Pseudocohnilembus</taxon>
    </lineage>
</organism>
<dbReference type="InParanoid" id="A0A0V0QK70"/>
<evidence type="ECO:0000313" key="1">
    <source>
        <dbReference type="EMBL" id="KRX02506.1"/>
    </source>
</evidence>
<evidence type="ECO:0000313" key="2">
    <source>
        <dbReference type="Proteomes" id="UP000054937"/>
    </source>
</evidence>
<accession>A0A0V0QK70</accession>
<proteinExistence type="predicted"/>
<name>A0A0V0QK70_PSEPJ</name>
<dbReference type="Proteomes" id="UP000054937">
    <property type="component" value="Unassembled WGS sequence"/>
</dbReference>
<gene>
    <name evidence="1" type="ORF">PPERSA_11846</name>
</gene>